<dbReference type="Gene3D" id="3.40.50.720">
    <property type="entry name" value="NAD(P)-binding Rossmann-like Domain"/>
    <property type="match status" value="1"/>
</dbReference>
<dbReference type="InterPro" id="IPR001509">
    <property type="entry name" value="Epimerase_deHydtase"/>
</dbReference>
<dbReference type="RefSeq" id="WP_048197138.1">
    <property type="nucleotide sequence ID" value="NZ_CBTY010000010.1"/>
</dbReference>
<dbReference type="EMBL" id="CBTY010000010">
    <property type="protein sequence ID" value="CDI06472.1"/>
    <property type="molecule type" value="Genomic_DNA"/>
</dbReference>
<dbReference type="Proteomes" id="UP000018159">
    <property type="component" value="Unassembled WGS sequence"/>
</dbReference>
<sequence length="311" mass="35247">MNQVFVTGGSGFVGSHLVDKLVEDGKKVTVLDDFSNGNQENLRSVKDKIKIIDFDISGSWETLSDTNPDVIFHLATHPRSFSLQNPVRNMEVNVLGTLNVLEFAKKKRSKVIYTSNSGICGDPKFLPVTEDHQDDCKTPYDANKLVGENYAKIYHEIHGLHTITFRLATVYGERQRPNLRLGWKPLIPQLVEDIESGRNPIINWDGEQTRDLIHVDDVVRALILGAESEKYGGEMFLLSTNVETSVNKVLQLISKITGKNVEVKYVDKLPGDLRRMVLSYEKAKNAFGFVPQISVEIGIQRYVNWYRKNKR</sequence>
<keyword evidence="3" id="KW-0413">Isomerase</keyword>
<comment type="caution">
    <text evidence="3">The sequence shown here is derived from an EMBL/GenBank/DDBJ whole genome shotgun (WGS) entry which is preliminary data.</text>
</comment>
<dbReference type="STRING" id="1407055.NITUZ_50019"/>
<dbReference type="AlphaFoldDB" id="V6AV87"/>
<reference evidence="3 4" key="1">
    <citation type="journal article" date="2013" name="PLoS ONE">
        <title>Enrichment and Genome Sequence of the Group I.1a Ammonia-Oxidizing Archaeon ?Ca. Nitrosotenuis uzonensis? Representing a Clade Globally.</title>
        <authorList>
            <person name="Lebedeva E.V."/>
            <person name="Hatzenpichler R."/>
            <person name="Pelletier E."/>
            <person name="Schuster N."/>
            <person name="Hauzmayer S."/>
            <person name="Bulaev A."/>
            <person name="Grigor'eva N.V."/>
            <person name="Galushko A."/>
            <person name="Schmid M."/>
            <person name="Palatinszky M."/>
            <person name="Le Paslier D."/>
            <person name="Daims H."/>
            <person name="Wagner M."/>
        </authorList>
    </citation>
    <scope>NUCLEOTIDE SEQUENCE [LARGE SCALE GENOMIC DNA]</scope>
    <source>
        <strain evidence="3 4">N4</strain>
    </source>
</reference>
<comment type="similarity">
    <text evidence="1">Belongs to the NAD(P)-dependent epimerase/dehydratase family.</text>
</comment>
<dbReference type="SUPFAM" id="SSF51735">
    <property type="entry name" value="NAD(P)-binding Rossmann-fold domains"/>
    <property type="match status" value="1"/>
</dbReference>
<dbReference type="Pfam" id="PF01370">
    <property type="entry name" value="Epimerase"/>
    <property type="match status" value="1"/>
</dbReference>
<evidence type="ECO:0000256" key="1">
    <source>
        <dbReference type="ARBA" id="ARBA00007637"/>
    </source>
</evidence>
<dbReference type="GO" id="GO:0003978">
    <property type="term" value="F:UDP-glucose 4-epimerase activity"/>
    <property type="evidence" value="ECO:0007669"/>
    <property type="project" value="UniProtKB-EC"/>
</dbReference>
<keyword evidence="4" id="KW-1185">Reference proteome</keyword>
<dbReference type="PANTHER" id="PTHR43000">
    <property type="entry name" value="DTDP-D-GLUCOSE 4,6-DEHYDRATASE-RELATED"/>
    <property type="match status" value="1"/>
</dbReference>
<gene>
    <name evidence="3" type="ORF">NITUZ_50019</name>
</gene>
<evidence type="ECO:0000313" key="4">
    <source>
        <dbReference type="Proteomes" id="UP000018159"/>
    </source>
</evidence>
<evidence type="ECO:0000259" key="2">
    <source>
        <dbReference type="Pfam" id="PF01370"/>
    </source>
</evidence>
<proteinExistence type="inferred from homology"/>
<feature type="domain" description="NAD-dependent epimerase/dehydratase" evidence="2">
    <location>
        <begin position="4"/>
        <end position="228"/>
    </location>
</feature>
<dbReference type="EC" id="5.1.3.2" evidence="3"/>
<evidence type="ECO:0000313" key="3">
    <source>
        <dbReference type="EMBL" id="CDI06472.1"/>
    </source>
</evidence>
<protein>
    <submittedName>
        <fullName evidence="3">UDP-glucose 4-epimerase</fullName>
        <ecNumber evidence="3">5.1.3.2</ecNumber>
    </submittedName>
</protein>
<name>V6AV87_9ARCH</name>
<accession>V6AV87</accession>
<dbReference type="InterPro" id="IPR036291">
    <property type="entry name" value="NAD(P)-bd_dom_sf"/>
</dbReference>
<organism evidence="3 4">
    <name type="scientific">Candidatus Nitrosotenuis uzonensis</name>
    <dbReference type="NCBI Taxonomy" id="1407055"/>
    <lineage>
        <taxon>Archaea</taxon>
        <taxon>Nitrososphaerota</taxon>
        <taxon>Candidatus Nitrosotenuis</taxon>
    </lineage>
</organism>
<dbReference type="OrthoDB" id="4907at2157"/>